<evidence type="ECO:0000313" key="2">
    <source>
        <dbReference type="EMBL" id="QEH38666.1"/>
    </source>
</evidence>
<keyword evidence="3" id="KW-1185">Reference proteome</keyword>
<name>A0A5B9WDH2_9BACT</name>
<feature type="region of interest" description="Disordered" evidence="1">
    <location>
        <begin position="50"/>
        <end position="106"/>
    </location>
</feature>
<evidence type="ECO:0000256" key="1">
    <source>
        <dbReference type="SAM" id="MobiDB-lite"/>
    </source>
</evidence>
<dbReference type="EMBL" id="CP042997">
    <property type="protein sequence ID" value="QEH38666.1"/>
    <property type="molecule type" value="Genomic_DNA"/>
</dbReference>
<protein>
    <submittedName>
        <fullName evidence="2">Uncharacterized protein</fullName>
    </submittedName>
</protein>
<gene>
    <name evidence="2" type="ORF">OJF2_72720</name>
</gene>
<dbReference type="AlphaFoldDB" id="A0A5B9WDH2"/>
<feature type="compositionally biased region" description="Basic and acidic residues" evidence="1">
    <location>
        <begin position="50"/>
        <end position="73"/>
    </location>
</feature>
<proteinExistence type="predicted"/>
<organism evidence="2 3">
    <name type="scientific">Aquisphaera giovannonii</name>
    <dbReference type="NCBI Taxonomy" id="406548"/>
    <lineage>
        <taxon>Bacteria</taxon>
        <taxon>Pseudomonadati</taxon>
        <taxon>Planctomycetota</taxon>
        <taxon>Planctomycetia</taxon>
        <taxon>Isosphaerales</taxon>
        <taxon>Isosphaeraceae</taxon>
        <taxon>Aquisphaera</taxon>
    </lineage>
</organism>
<dbReference type="OrthoDB" id="10013025at2"/>
<dbReference type="KEGG" id="agv:OJF2_72720"/>
<dbReference type="RefSeq" id="WP_148598086.1">
    <property type="nucleotide sequence ID" value="NZ_CP042997.1"/>
</dbReference>
<accession>A0A5B9WDH2</accession>
<evidence type="ECO:0000313" key="3">
    <source>
        <dbReference type="Proteomes" id="UP000324233"/>
    </source>
</evidence>
<sequence length="106" mass="11635">MARRGARSADEVRLVPLFPVGPFTPTSRCPHHGPIPKGSDLCCMVCLQSGHDDHPDLRRDPRTDPRPEPKRAGAEPARTSAHGETRKERRRRLREGAGAASGTPRV</sequence>
<reference evidence="2 3" key="1">
    <citation type="submission" date="2019-08" db="EMBL/GenBank/DDBJ databases">
        <title>Deep-cultivation of Planctomycetes and their phenomic and genomic characterization uncovers novel biology.</title>
        <authorList>
            <person name="Wiegand S."/>
            <person name="Jogler M."/>
            <person name="Boedeker C."/>
            <person name="Pinto D."/>
            <person name="Vollmers J."/>
            <person name="Rivas-Marin E."/>
            <person name="Kohn T."/>
            <person name="Peeters S.H."/>
            <person name="Heuer A."/>
            <person name="Rast P."/>
            <person name="Oberbeckmann S."/>
            <person name="Bunk B."/>
            <person name="Jeske O."/>
            <person name="Meyerdierks A."/>
            <person name="Storesund J.E."/>
            <person name="Kallscheuer N."/>
            <person name="Luecker S."/>
            <person name="Lage O.M."/>
            <person name="Pohl T."/>
            <person name="Merkel B.J."/>
            <person name="Hornburger P."/>
            <person name="Mueller R.-W."/>
            <person name="Bruemmer F."/>
            <person name="Labrenz M."/>
            <person name="Spormann A.M."/>
            <person name="Op den Camp H."/>
            <person name="Overmann J."/>
            <person name="Amann R."/>
            <person name="Jetten M.S.M."/>
            <person name="Mascher T."/>
            <person name="Medema M.H."/>
            <person name="Devos D.P."/>
            <person name="Kaster A.-K."/>
            <person name="Ovreas L."/>
            <person name="Rohde M."/>
            <person name="Galperin M.Y."/>
            <person name="Jogler C."/>
        </authorList>
    </citation>
    <scope>NUCLEOTIDE SEQUENCE [LARGE SCALE GENOMIC DNA]</scope>
    <source>
        <strain evidence="2 3">OJF2</strain>
    </source>
</reference>
<dbReference type="Proteomes" id="UP000324233">
    <property type="component" value="Chromosome"/>
</dbReference>